<dbReference type="SUPFAM" id="SSF63825">
    <property type="entry name" value="YWTD domain"/>
    <property type="match status" value="1"/>
</dbReference>
<sequence length="399" mass="45153">MDSLLRPLPPYNPLPILDDDNNPVIERSHTLTKKRILIPCITTVSLVILLIILIILRYNGSQSSTISDTVTNVSVLNQSSIRTTETVSFSPESCPIPHVTAKWNNSGNVFINRLGECLSNKYGLCNPGDLFIDDIHETLYVADTNNSRIQKYSLSEIYNSEIGATGITVASKNLISPHSIFVDTITEDMYIMDFDQNFGTVSQVSYRVHLWKKNDTIGRILLTEASDYSLGYDSHYLTLDKQMNIYVGTTSFITKWSASTDYTERTIVAGMVQYDEKQAIGPAAFVVTDDLTLYIADWSQRRIQKWKVNAARGTTVIGNLSYVKGLTMDCNGFLYLVDTFKYTISQFNIKMHQNRVIVNIKDLFKEFMFHLSTAIKIDKFGNIFLIGVNQIYKFSIVNK</sequence>
<dbReference type="Proteomes" id="UP000663845">
    <property type="component" value="Unassembled WGS sequence"/>
</dbReference>
<dbReference type="EMBL" id="CAJNOG010000920">
    <property type="protein sequence ID" value="CAF1383132.1"/>
    <property type="molecule type" value="Genomic_DNA"/>
</dbReference>
<keyword evidence="3" id="KW-1133">Transmembrane helix</keyword>
<evidence type="ECO:0000313" key="5">
    <source>
        <dbReference type="EMBL" id="CAF3941502.1"/>
    </source>
</evidence>
<feature type="transmembrane region" description="Helical" evidence="3">
    <location>
        <begin position="36"/>
        <end position="56"/>
    </location>
</feature>
<feature type="repeat" description="NHL" evidence="2">
    <location>
        <begin position="111"/>
        <end position="155"/>
    </location>
</feature>
<organism evidence="4 6">
    <name type="scientific">Adineta steineri</name>
    <dbReference type="NCBI Taxonomy" id="433720"/>
    <lineage>
        <taxon>Eukaryota</taxon>
        <taxon>Metazoa</taxon>
        <taxon>Spiralia</taxon>
        <taxon>Gnathifera</taxon>
        <taxon>Rotifera</taxon>
        <taxon>Eurotatoria</taxon>
        <taxon>Bdelloidea</taxon>
        <taxon>Adinetida</taxon>
        <taxon>Adinetidae</taxon>
        <taxon>Adineta</taxon>
    </lineage>
</organism>
<proteinExistence type="predicted"/>
<comment type="caution">
    <text evidence="4">The sequence shown here is derived from an EMBL/GenBank/DDBJ whole genome shotgun (WGS) entry which is preliminary data.</text>
</comment>
<accession>A0A815JJJ4</accession>
<dbReference type="Gene3D" id="2.120.10.30">
    <property type="entry name" value="TolB, C-terminal domain"/>
    <property type="match status" value="2"/>
</dbReference>
<dbReference type="PROSITE" id="PS51125">
    <property type="entry name" value="NHL"/>
    <property type="match status" value="1"/>
</dbReference>
<dbReference type="AlphaFoldDB" id="A0A815JJJ4"/>
<gene>
    <name evidence="4" type="ORF">JYZ213_LOCUS36777</name>
    <name evidence="5" type="ORF">OXD698_LOCUS26153</name>
</gene>
<keyword evidence="3" id="KW-0472">Membrane</keyword>
<dbReference type="InterPro" id="IPR001258">
    <property type="entry name" value="NHL_repeat"/>
</dbReference>
<keyword evidence="1" id="KW-0677">Repeat</keyword>
<dbReference type="Proteomes" id="UP000663844">
    <property type="component" value="Unassembled WGS sequence"/>
</dbReference>
<name>A0A815JJJ4_9BILA</name>
<evidence type="ECO:0000313" key="4">
    <source>
        <dbReference type="EMBL" id="CAF1383132.1"/>
    </source>
</evidence>
<evidence type="ECO:0000256" key="2">
    <source>
        <dbReference type="PROSITE-ProRule" id="PRU00504"/>
    </source>
</evidence>
<reference evidence="4" key="1">
    <citation type="submission" date="2021-02" db="EMBL/GenBank/DDBJ databases">
        <authorList>
            <person name="Nowell W R."/>
        </authorList>
    </citation>
    <scope>NUCLEOTIDE SEQUENCE</scope>
</reference>
<dbReference type="EMBL" id="CAJOAZ010002574">
    <property type="protein sequence ID" value="CAF3941502.1"/>
    <property type="molecule type" value="Genomic_DNA"/>
</dbReference>
<keyword evidence="3" id="KW-0812">Transmembrane</keyword>
<dbReference type="InterPro" id="IPR011042">
    <property type="entry name" value="6-blade_b-propeller_TolB-like"/>
</dbReference>
<evidence type="ECO:0000313" key="6">
    <source>
        <dbReference type="Proteomes" id="UP000663845"/>
    </source>
</evidence>
<protein>
    <submittedName>
        <fullName evidence="4">Uncharacterized protein</fullName>
    </submittedName>
</protein>
<evidence type="ECO:0000256" key="3">
    <source>
        <dbReference type="SAM" id="Phobius"/>
    </source>
</evidence>
<evidence type="ECO:0000256" key="1">
    <source>
        <dbReference type="ARBA" id="ARBA00022737"/>
    </source>
</evidence>